<keyword evidence="5" id="KW-1185">Reference proteome</keyword>
<dbReference type="PANTHER" id="PTHR35936">
    <property type="entry name" value="MEMBRANE-BOUND LYTIC MUREIN TRANSGLYCOSYLASE F"/>
    <property type="match status" value="1"/>
</dbReference>
<dbReference type="KEGG" id="sgy:Sgly_1107"/>
<protein>
    <submittedName>
        <fullName evidence="4">Amino acid ABC transporter substrate-binding protein, PAAT family</fullName>
    </submittedName>
</protein>
<sequence length="282" mass="31299">MKKWLSFLLVLAISISFAGCAKQAAPAETAQDGKTVVKVGIGNEFSPPFLLLDDQKQPIGYDMDYLNELQKKLPEYQFQYELGGDETQLIGTSTGKYAFAINFYFKNAERAQKFLYPENPYGYSATALVTKTDRNDIQSFGDLVGKKLTPMAASGGLRGIINHYNSTHPDKQVAIESIDNPSHAENLKTVANGKADASFLNAITFQEVNKNLKLDLKISGIVSKEPVYVVFNQSQTELAKKIDAATAEMTKDGTLTKLSEKWFNLDLFQDLDTVTKAYQNHQ</sequence>
<name>F0SU49_SYNGF</name>
<dbReference type="EMBL" id="CP002547">
    <property type="protein sequence ID" value="ADY55432.1"/>
    <property type="molecule type" value="Genomic_DNA"/>
</dbReference>
<reference evidence="5" key="2">
    <citation type="submission" date="2011-02" db="EMBL/GenBank/DDBJ databases">
        <title>The complete genome of Syntrophobotulus glycolicus DSM 8271.</title>
        <authorList>
            <person name="Lucas S."/>
            <person name="Copeland A."/>
            <person name="Lapidus A."/>
            <person name="Bruce D."/>
            <person name="Goodwin L."/>
            <person name="Pitluck S."/>
            <person name="Kyrpides N."/>
            <person name="Mavromatis K."/>
            <person name="Pagani I."/>
            <person name="Ivanova N."/>
            <person name="Mikhailova N."/>
            <person name="Chertkov O."/>
            <person name="Held B."/>
            <person name="Detter J.C."/>
            <person name="Tapia R."/>
            <person name="Han C."/>
            <person name="Land M."/>
            <person name="Hauser L."/>
            <person name="Markowitz V."/>
            <person name="Cheng J.-F."/>
            <person name="Hugenholtz P."/>
            <person name="Woyke T."/>
            <person name="Wu D."/>
            <person name="Spring S."/>
            <person name="Schroeder M."/>
            <person name="Brambilla E."/>
            <person name="Klenk H.-P."/>
            <person name="Eisen J.A."/>
        </authorList>
    </citation>
    <scope>NUCLEOTIDE SEQUENCE [LARGE SCALE GENOMIC DNA]</scope>
    <source>
        <strain evidence="5">DSM 8271 / FlGlyR</strain>
    </source>
</reference>
<dbReference type="SUPFAM" id="SSF53850">
    <property type="entry name" value="Periplasmic binding protein-like II"/>
    <property type="match status" value="1"/>
</dbReference>
<evidence type="ECO:0000256" key="1">
    <source>
        <dbReference type="ARBA" id="ARBA00022729"/>
    </source>
</evidence>
<dbReference type="Proteomes" id="UP000007488">
    <property type="component" value="Chromosome"/>
</dbReference>
<evidence type="ECO:0000259" key="3">
    <source>
        <dbReference type="SMART" id="SM00062"/>
    </source>
</evidence>
<gene>
    <name evidence="4" type="ordered locus">Sgly_1107</name>
</gene>
<feature type="chain" id="PRO_5039141230" evidence="2">
    <location>
        <begin position="19"/>
        <end position="282"/>
    </location>
</feature>
<dbReference type="InterPro" id="IPR001638">
    <property type="entry name" value="Solute-binding_3/MltF_N"/>
</dbReference>
<dbReference type="eggNOG" id="COG0834">
    <property type="taxonomic scope" value="Bacteria"/>
</dbReference>
<dbReference type="PROSITE" id="PS51257">
    <property type="entry name" value="PROKAR_LIPOPROTEIN"/>
    <property type="match status" value="1"/>
</dbReference>
<dbReference type="STRING" id="645991.Sgly_1107"/>
<dbReference type="OrthoDB" id="9774451at2"/>
<evidence type="ECO:0000313" key="5">
    <source>
        <dbReference type="Proteomes" id="UP000007488"/>
    </source>
</evidence>
<dbReference type="RefSeq" id="WP_013624302.1">
    <property type="nucleotide sequence ID" value="NC_015172.1"/>
</dbReference>
<evidence type="ECO:0000256" key="2">
    <source>
        <dbReference type="SAM" id="SignalP"/>
    </source>
</evidence>
<dbReference type="SMART" id="SM00062">
    <property type="entry name" value="PBPb"/>
    <property type="match status" value="1"/>
</dbReference>
<dbReference type="PANTHER" id="PTHR35936:SF19">
    <property type="entry name" value="AMINO-ACID-BINDING PROTEIN YXEM-RELATED"/>
    <property type="match status" value="1"/>
</dbReference>
<organism evidence="4 5">
    <name type="scientific">Syntrophobotulus glycolicus (strain DSM 8271 / FlGlyR)</name>
    <dbReference type="NCBI Taxonomy" id="645991"/>
    <lineage>
        <taxon>Bacteria</taxon>
        <taxon>Bacillati</taxon>
        <taxon>Bacillota</taxon>
        <taxon>Clostridia</taxon>
        <taxon>Eubacteriales</taxon>
        <taxon>Desulfitobacteriaceae</taxon>
        <taxon>Syntrophobotulus</taxon>
    </lineage>
</organism>
<dbReference type="AlphaFoldDB" id="F0SU49"/>
<keyword evidence="1 2" id="KW-0732">Signal</keyword>
<evidence type="ECO:0000313" key="4">
    <source>
        <dbReference type="EMBL" id="ADY55432.1"/>
    </source>
</evidence>
<feature type="signal peptide" evidence="2">
    <location>
        <begin position="1"/>
        <end position="18"/>
    </location>
</feature>
<accession>F0SU49</accession>
<dbReference type="Gene3D" id="3.40.190.10">
    <property type="entry name" value="Periplasmic binding protein-like II"/>
    <property type="match status" value="2"/>
</dbReference>
<reference evidence="4 5" key="1">
    <citation type="journal article" date="2011" name="Stand. Genomic Sci.">
        <title>Complete genome sequence of Syntrophobotulus glycolicus type strain (FlGlyR).</title>
        <authorList>
            <person name="Han C."/>
            <person name="Mwirichia R."/>
            <person name="Chertkov O."/>
            <person name="Held B."/>
            <person name="Lapidus A."/>
            <person name="Nolan M."/>
            <person name="Lucas S."/>
            <person name="Hammon N."/>
            <person name="Deshpande S."/>
            <person name="Cheng J.F."/>
            <person name="Tapia R."/>
            <person name="Goodwin L."/>
            <person name="Pitluck S."/>
            <person name="Huntemann M."/>
            <person name="Liolios K."/>
            <person name="Ivanova N."/>
            <person name="Pagani I."/>
            <person name="Mavromatis K."/>
            <person name="Ovchinikova G."/>
            <person name="Pati A."/>
            <person name="Chen A."/>
            <person name="Palaniappan K."/>
            <person name="Land M."/>
            <person name="Hauser L."/>
            <person name="Brambilla E.M."/>
            <person name="Rohde M."/>
            <person name="Spring S."/>
            <person name="Sikorski J."/>
            <person name="Goker M."/>
            <person name="Woyke T."/>
            <person name="Bristow J."/>
            <person name="Eisen J.A."/>
            <person name="Markowitz V."/>
            <person name="Hugenholtz P."/>
            <person name="Kyrpides N.C."/>
            <person name="Klenk H.P."/>
            <person name="Detter J.C."/>
        </authorList>
    </citation>
    <scope>NUCLEOTIDE SEQUENCE [LARGE SCALE GENOMIC DNA]</scope>
    <source>
        <strain evidence="5">DSM 8271 / FlGlyR</strain>
    </source>
</reference>
<dbReference type="HOGENOM" id="CLU_019602_18_5_9"/>
<feature type="domain" description="Solute-binding protein family 3/N-terminal" evidence="3">
    <location>
        <begin position="36"/>
        <end position="266"/>
    </location>
</feature>
<proteinExistence type="predicted"/>
<dbReference type="Pfam" id="PF00497">
    <property type="entry name" value="SBP_bac_3"/>
    <property type="match status" value="1"/>
</dbReference>